<evidence type="ECO:0000256" key="2">
    <source>
        <dbReference type="ARBA" id="ARBA00022679"/>
    </source>
</evidence>
<accession>A0ABV1D5H7</accession>
<organism evidence="7 8">
    <name type="scientific">Enterocloster hominis</name>
    <name type="common">ex Hitch et al. 2024</name>
    <dbReference type="NCBI Taxonomy" id="1917870"/>
    <lineage>
        <taxon>Bacteria</taxon>
        <taxon>Bacillati</taxon>
        <taxon>Bacillota</taxon>
        <taxon>Clostridia</taxon>
        <taxon>Lachnospirales</taxon>
        <taxon>Lachnospiraceae</taxon>
        <taxon>Enterocloster</taxon>
    </lineage>
</organism>
<dbReference type="InterPro" id="IPR000719">
    <property type="entry name" value="Prot_kinase_dom"/>
</dbReference>
<dbReference type="RefSeq" id="WP_008724681.1">
    <property type="nucleotide sequence ID" value="NZ_JAJFDX010000006.1"/>
</dbReference>
<dbReference type="SUPFAM" id="SSF56112">
    <property type="entry name" value="Protein kinase-like (PK-like)"/>
    <property type="match status" value="1"/>
</dbReference>
<dbReference type="InterPro" id="IPR011009">
    <property type="entry name" value="Kinase-like_dom_sf"/>
</dbReference>
<sequence length="258" mass="30840">MYYRNYYYEQIYPVSDCQPDCLFYQVTKDWKEWFFVKACPSSSPKIKAYHTRFQHELEVMKTLRCGCIPKYYHANSLNHTYILMEYVKGMSLSRYLSQYCSTSTPCQILSRKDMRVICRQVYDTLLYLNENGILYLDLTPENIILTDNRFHLKLVDFTSCFFKHRPLNSFVKASSIHLELNLPTDYLLTQLFALFCARLFYRDRTDFNNHYSYLNFVQSSASSSYGMLFKYGLHPERGDSNHSSFHNWYQWLDSLLAQ</sequence>
<proteinExistence type="predicted"/>
<reference evidence="7 8" key="1">
    <citation type="submission" date="2024-03" db="EMBL/GenBank/DDBJ databases">
        <title>Human intestinal bacterial collection.</title>
        <authorList>
            <person name="Pauvert C."/>
            <person name="Hitch T.C.A."/>
            <person name="Clavel T."/>
        </authorList>
    </citation>
    <scope>NUCLEOTIDE SEQUENCE [LARGE SCALE GENOMIC DNA]</scope>
    <source>
        <strain evidence="7 8">CLA-SR-H021</strain>
    </source>
</reference>
<dbReference type="SMART" id="SM00220">
    <property type="entry name" value="S_TKc"/>
    <property type="match status" value="1"/>
</dbReference>
<feature type="domain" description="Protein kinase" evidence="6">
    <location>
        <begin position="1"/>
        <end position="258"/>
    </location>
</feature>
<dbReference type="Gene3D" id="1.10.510.10">
    <property type="entry name" value="Transferase(Phosphotransferase) domain 1"/>
    <property type="match status" value="1"/>
</dbReference>
<protein>
    <submittedName>
        <fullName evidence="7">Protein kinase</fullName>
    </submittedName>
</protein>
<comment type="caution">
    <text evidence="7">The sequence shown here is derived from an EMBL/GenBank/DDBJ whole genome shotgun (WGS) entry which is preliminary data.</text>
</comment>
<dbReference type="PANTHER" id="PTHR24345">
    <property type="entry name" value="SERINE/THREONINE-PROTEIN KINASE PLK"/>
    <property type="match status" value="1"/>
</dbReference>
<keyword evidence="3" id="KW-0547">Nucleotide-binding</keyword>
<evidence type="ECO:0000256" key="1">
    <source>
        <dbReference type="ARBA" id="ARBA00022527"/>
    </source>
</evidence>
<evidence type="ECO:0000259" key="6">
    <source>
        <dbReference type="PROSITE" id="PS50011"/>
    </source>
</evidence>
<keyword evidence="2" id="KW-0808">Transferase</keyword>
<dbReference type="InterPro" id="IPR008266">
    <property type="entry name" value="Tyr_kinase_AS"/>
</dbReference>
<gene>
    <name evidence="7" type="ORF">WMQ36_11755</name>
</gene>
<evidence type="ECO:0000256" key="3">
    <source>
        <dbReference type="ARBA" id="ARBA00022741"/>
    </source>
</evidence>
<dbReference type="PANTHER" id="PTHR24345:SF91">
    <property type="entry name" value="SERINE_THREONINE-PROTEIN KINASE PLK4"/>
    <property type="match status" value="1"/>
</dbReference>
<evidence type="ECO:0000313" key="8">
    <source>
        <dbReference type="Proteomes" id="UP001454086"/>
    </source>
</evidence>
<keyword evidence="4 7" id="KW-0418">Kinase</keyword>
<evidence type="ECO:0000313" key="7">
    <source>
        <dbReference type="EMBL" id="MEQ2425653.1"/>
    </source>
</evidence>
<keyword evidence="1" id="KW-0723">Serine/threonine-protein kinase</keyword>
<dbReference type="PROSITE" id="PS00109">
    <property type="entry name" value="PROTEIN_KINASE_TYR"/>
    <property type="match status" value="1"/>
</dbReference>
<evidence type="ECO:0000256" key="5">
    <source>
        <dbReference type="ARBA" id="ARBA00022840"/>
    </source>
</evidence>
<keyword evidence="8" id="KW-1185">Reference proteome</keyword>
<keyword evidence="5" id="KW-0067">ATP-binding</keyword>
<evidence type="ECO:0000256" key="4">
    <source>
        <dbReference type="ARBA" id="ARBA00022777"/>
    </source>
</evidence>
<dbReference type="EMBL" id="JBBMFM010000038">
    <property type="protein sequence ID" value="MEQ2425653.1"/>
    <property type="molecule type" value="Genomic_DNA"/>
</dbReference>
<dbReference type="GO" id="GO:0016301">
    <property type="term" value="F:kinase activity"/>
    <property type="evidence" value="ECO:0007669"/>
    <property type="project" value="UniProtKB-KW"/>
</dbReference>
<dbReference type="PROSITE" id="PS50011">
    <property type="entry name" value="PROTEIN_KINASE_DOM"/>
    <property type="match status" value="1"/>
</dbReference>
<dbReference type="Proteomes" id="UP001454086">
    <property type="component" value="Unassembled WGS sequence"/>
</dbReference>
<dbReference type="Pfam" id="PF00069">
    <property type="entry name" value="Pkinase"/>
    <property type="match status" value="1"/>
</dbReference>
<name>A0ABV1D5H7_9FIRM</name>